<feature type="region of interest" description="Disordered" evidence="13">
    <location>
        <begin position="451"/>
        <end position="487"/>
    </location>
</feature>
<keyword evidence="6" id="KW-0256">Endoplasmic reticulum</keyword>
<evidence type="ECO:0000256" key="6">
    <source>
        <dbReference type="ARBA" id="ARBA00022824"/>
    </source>
</evidence>
<keyword evidence="9" id="KW-0472">Membrane</keyword>
<comment type="catalytic activity">
    <reaction evidence="10">
        <text>a 1,2-diacyl-sn-glycero-3-phospho-L-serine(in) = a 1,2-diacyl-sn-glycero-3-phospho-L-serine(out)</text>
        <dbReference type="Rhea" id="RHEA:38663"/>
        <dbReference type="ChEBI" id="CHEBI:57262"/>
    </reaction>
</comment>
<feature type="compositionally biased region" description="Basic and acidic residues" evidence="13">
    <location>
        <begin position="1007"/>
        <end position="1021"/>
    </location>
</feature>
<feature type="region of interest" description="Disordered" evidence="13">
    <location>
        <begin position="980"/>
        <end position="1084"/>
    </location>
</feature>
<evidence type="ECO:0000256" key="1">
    <source>
        <dbReference type="ARBA" id="ARBA00004406"/>
    </source>
</evidence>
<comment type="caution">
    <text evidence="14">The sequence shown here is derived from an EMBL/GenBank/DDBJ whole genome shotgun (WGS) entry which is preliminary data.</text>
</comment>
<evidence type="ECO:0000256" key="12">
    <source>
        <dbReference type="ARBA" id="ARBA00024631"/>
    </source>
</evidence>
<keyword evidence="8" id="KW-0445">Lipid transport</keyword>
<comment type="similarity">
    <text evidence="3">Belongs to the ATG2 family.</text>
</comment>
<dbReference type="InterPro" id="IPR021582">
    <property type="entry name" value="Aim21"/>
</dbReference>
<feature type="compositionally biased region" description="Polar residues" evidence="13">
    <location>
        <begin position="881"/>
        <end position="899"/>
    </location>
</feature>
<gene>
    <name evidence="14" type="ORF">AB675_2045</name>
</gene>
<feature type="compositionally biased region" description="Polar residues" evidence="13">
    <location>
        <begin position="100"/>
        <end position="109"/>
    </location>
</feature>
<dbReference type="GO" id="GO:0006869">
    <property type="term" value="P:lipid transport"/>
    <property type="evidence" value="ECO:0007669"/>
    <property type="project" value="UniProtKB-KW"/>
</dbReference>
<reference evidence="14 15" key="1">
    <citation type="submission" date="2015-06" db="EMBL/GenBank/DDBJ databases">
        <title>Draft genome of the ant-associated black yeast Phialophora attae CBS 131958.</title>
        <authorList>
            <person name="Moreno L.F."/>
            <person name="Stielow B.J."/>
            <person name="de Hoog S."/>
            <person name="Vicente V.A."/>
            <person name="Weiss V.A."/>
            <person name="de Vries M."/>
            <person name="Cruz L.M."/>
            <person name="Souza E.M."/>
        </authorList>
    </citation>
    <scope>NUCLEOTIDE SEQUENCE [LARGE SCALE GENOMIC DNA]</scope>
    <source>
        <strain evidence="14 15">CBS 131958</strain>
    </source>
</reference>
<feature type="compositionally biased region" description="Polar residues" evidence="13">
    <location>
        <begin position="1927"/>
        <end position="1936"/>
    </location>
</feature>
<feature type="compositionally biased region" description="Low complexity" evidence="13">
    <location>
        <begin position="14"/>
        <end position="26"/>
    </location>
</feature>
<dbReference type="GO" id="GO:0000422">
    <property type="term" value="P:autophagy of mitochondrion"/>
    <property type="evidence" value="ECO:0007669"/>
    <property type="project" value="TreeGrafter"/>
</dbReference>
<evidence type="ECO:0000256" key="9">
    <source>
        <dbReference type="ARBA" id="ARBA00023136"/>
    </source>
</evidence>
<proteinExistence type="inferred from homology"/>
<comment type="catalytic activity">
    <reaction evidence="11">
        <text>a 1,2-diacyl-sn-glycero-3-phosphoethanolamine(in) = a 1,2-diacyl-sn-glycero-3-phosphoethanolamine(out)</text>
        <dbReference type="Rhea" id="RHEA:38895"/>
        <dbReference type="ChEBI" id="CHEBI:64612"/>
    </reaction>
</comment>
<dbReference type="STRING" id="1664694.A0A0N0NPW1"/>
<dbReference type="GO" id="GO:0061723">
    <property type="term" value="P:glycophagy"/>
    <property type="evidence" value="ECO:0007669"/>
    <property type="project" value="TreeGrafter"/>
</dbReference>
<feature type="compositionally biased region" description="Low complexity" evidence="13">
    <location>
        <begin position="472"/>
        <end position="481"/>
    </location>
</feature>
<keyword evidence="5" id="KW-0813">Transport</keyword>
<feature type="region of interest" description="Disordered" evidence="13">
    <location>
        <begin position="363"/>
        <end position="385"/>
    </location>
</feature>
<feature type="compositionally biased region" description="Polar residues" evidence="13">
    <location>
        <begin position="991"/>
        <end position="1003"/>
    </location>
</feature>
<feature type="compositionally biased region" description="Basic residues" evidence="13">
    <location>
        <begin position="821"/>
        <end position="831"/>
    </location>
</feature>
<feature type="compositionally biased region" description="Low complexity" evidence="13">
    <location>
        <begin position="1447"/>
        <end position="1465"/>
    </location>
</feature>
<sequence>MTATAVPTVPPRPARTQQAAAANGANKLPEIPPRPIPKRLDRSVSPGNFPRSPLNEPWQPLTKISSTEPAIPRRPSVQHLPSVGQEGMEYADIDARKTEQLPTEQTRSVAQDLHLHAPKPSLPKSAATAQVQAVTRTDSSQAAAHGIGKPGTPGQDEGEHVGRVRSRASFSRPGSSASGHRRSSVQPDEQGPAELGIRVPINPLLGDVQAPSPAPFTPSHTGEKRRGHHNRVKSRDGLPPGSYGLHGHGVAPSDPFEKDWYAKHPEELLHEEAHGHGVYEGIGSGRGAFALSSDDLNKIVRNTASRGAGFGTTGNTQSYPDEQIGYLASDQYSNPLTKSLTNVSQPAVESPLRKSSLPAVDMDPVVSVSKRTPSGTSDSALDSPLQKPVHIDAPVDRYNKITGGEESINETADVGPEISRPATGHGDSDYSVPILAADEVAKHHTGEWLQPAISPRVDRRSSEYEYRSGDATPTSRPSSRPGSIHGMHSASYSLARFTSHHDERESMHTPLEDVDEYEPLFPEDENKLQKAVSHVERFKKRPDALKHRFPSNDIWEDAPDYGMYQATVSTPDLPLESDQKKTSMFETPEQEAVGKGEATETDRKKQLAQKSILPSHLQDEIPTRPGLQPRFPSQDIWEDSPDSFHLVTTVSTPPVADEESPTEAPAKPTVPPRPQKSKLAEAASATQPAPIVPARPARKPETSDGSPTDLKKVPSIPDRPKPSVPPRPAKKPSGDSLTKTISPSSDQSIETERGIPVTSPPLTKAKPQIPARPGPSAKIAGLKGNFMNDLNQKLGLGPPKEKEPEPQPEVEAKPLEDARKGRARGPQRRAPAKSPSAAPATATVAKPKSAISTPQSLWHIDDTGLLNVPSSAGASSKLEQEVSTSLDPETAELMQNATVGQAPLPPTIDSTAEKKSIEDTSQSAEEPPAQPVPEVAEHAAAETADPVLDVAEEKPNPLIHQATNEAAFLSQQTTVSIAQASGPELEKVGTHETTIARSDTIGSDLTAPERKAVEEPIELRNEQVSASAPDSVKTTAPHAAPEQSSNNESAVTSEHTSNNNGLAGAPIPGQIAEGGSDHAAEPMPENDISYDRLEAMQSQADGKELSDGGVRKMKRLLIFALQRLDLIDVQGLDLDNLGGLTWGRRSVVELRNVSLKIATLAERAKLPPSILVEHASVSVLRLTIPADLAVDPIHIEVQGVKISARVRKDEDYKSSPRGKAGPSHKDTANRPRLATPSVHDPGGRRRDIVGSALAESPHMLPTSRDLAASFLESEPKAEREQLEAIVGSQSISMDQSTSSSTSSGDSDAGLGLPGGFALPTFLTNFFQGVADRLTVGIVNVEVYVTLEVDAAEQSDANEHSVRLRIAELDAGSLLATTSSDQAVMPIRRLALRGLQLEVEVDPEIFSHPSSPRLDRHSLKSSSSHLHSSMASTEYRDRATLADYPDLASDSSSQSNASQPAESNQQRNTVNSMHSLNNSSSRVEISSTSAPSGVLGEEQSQYDNYPTASRLGASRSTIRQPHADHFDANDGLGIGTGASRLTESTIFTHDQAQSMYASAISHATTGTDQSLFMPGGWNDSVFPSDADAVSSKGVSAPAPVAPLEETSSIAMPGVKRGEDAPTPTFVPTGGGSNHEKAASPASSPASLSFIRLLALESVDIVLPTVSEDAVETQANAGPAAPVPDSITAGGLQESAYSVSVAASRLQLRPSSHAHHTPTANKLKIRAGQLRIDADLGICKLLVRIAAGISRHVTPTGTSNSRKSSADSRSAGFPHFSVEAQEFLLNFHEGRNFRATLDGKSGQPQTDDALLSLSLRDMEIADDVASRRRLTISAIKLRHAARDVLRFTDRVNVRDSIASSAMLRQHDLTLSMDSQRTEIFTKPVEGVVDLLLVDEVLSRGGGLDSLIDLGNSIMSTHSSMSPSQKPESKQQTRSVRFTDSSRKHTRSGSDASASIGKLNIRVDGAILHLNGSESSVIVKTSAIKFVMRPAMTRIVIDGTMIEGPLVGTQSPPLYARIKSLDLVYHETPEEKDLDRLLSLITPSNDKYDEEDDIMVDTLLKQRRKGGVIRMDIKEIQLKVLGLDWQQHIAQLSDELAKLTAVTKYLPEDDRPGILTFALIHTLDLQCTIDDDFGKLALRADLIEAAQISLPSLSAAQVSSWSLTRNKDDVLIGEAMPQDDSAMGSPMLMFRFIADEMEPTVRLKLTNTCVEYKVPTLASISSASQDDEPASSRTSDMSEFARKVKMSVTFRDSAVALNPVNSRARGLFVLIDTTLGYEAHKKGSHFDLSMRKASLLIVNNVGMLQEESDGIDSKRYFDQTDQIQRLAKLGYVPVASISSAAADIRLIDDQENSSQHIDVVLSNPLLFMETCADSTQTLFGILGALSPPTAPSTQAQYRTEVVPIENMLASFTGEAFVTEPGPELGLQASQISVPAVSQHLDMDDSGLLGAMYEEGDPDDDMLAESYAESDLTTSAASSLHVAPVDIEAPGSEDLTQSVMIHSMLDFRDEHFAPKTNIGGTAHRWNSTRNTYELANEVADKKSPITVKVRGLHVIWNLFDGYDWQDTRETISQAVRDAEEKALSRRRSSRSPGVDDDEDFVGDVLFNSIYISIPANKDPRDLTSAINYDIDDMISETGSYATSTTVTATTSRQTRRPSSLRPRPKKLRLSRSKHHKISFELQGVGADFVALPPDSGEVQSSVDVRVHKLEIFDNVPTSTWKKFATYLHEAGEREVDTSMVHVEMLNVRPVPELAATEIVMKITILPLRLHVDQDALDFMTRFFEFKDDTITTSSAPSAPPFIQRVEVNPVRLQLDYKPKKVDYAGLRSGRTTEFMNFIILERTNMVLRRVILYGVSGFDRMGIMLNNIWSPDVRRNQLPTVLAGLAPVRPLVDVASGVRELVAVPIREYQKDGRIVRSIQKGAFAFAKTTATELVNLGAKLAIGTQQILQNAEGVLVPGAQTEDDPNSEATRQISLYADQPVGIVQGLRGAYASLERDLLLAKDAIVAVPGEVMASGTAVGAAKAVLKQSPTIILRPAIGATKAVGQTLMGAGNTLDRKNLRRIEDKYKRH</sequence>
<feature type="compositionally biased region" description="Polar residues" evidence="13">
    <location>
        <begin position="1497"/>
        <end position="1506"/>
    </location>
</feature>
<feature type="compositionally biased region" description="Low complexity" evidence="13">
    <location>
        <begin position="1912"/>
        <end position="1921"/>
    </location>
</feature>
<dbReference type="Proteomes" id="UP000038010">
    <property type="component" value="Unassembled WGS sequence"/>
</dbReference>
<dbReference type="Pfam" id="PF13329">
    <property type="entry name" value="ATG2_CAD"/>
    <property type="match status" value="1"/>
</dbReference>
<evidence type="ECO:0000256" key="7">
    <source>
        <dbReference type="ARBA" id="ARBA00023006"/>
    </source>
</evidence>
<feature type="compositionally biased region" description="Polar residues" evidence="13">
    <location>
        <begin position="1466"/>
        <end position="1490"/>
    </location>
</feature>
<protein>
    <recommendedName>
        <fullName evidence="4">Autophagy-related protein 2</fullName>
    </recommendedName>
</protein>
<dbReference type="GO" id="GO:0034727">
    <property type="term" value="P:piecemeal microautophagy of the nucleus"/>
    <property type="evidence" value="ECO:0007669"/>
    <property type="project" value="TreeGrafter"/>
</dbReference>
<dbReference type="GO" id="GO:0032266">
    <property type="term" value="F:phosphatidylinositol-3-phosphate binding"/>
    <property type="evidence" value="ECO:0007669"/>
    <property type="project" value="TreeGrafter"/>
</dbReference>
<name>A0A0N0NPW1_9EURO</name>
<feature type="compositionally biased region" description="Basic and acidic residues" evidence="13">
    <location>
        <begin position="592"/>
        <end position="605"/>
    </location>
</feature>
<feature type="region of interest" description="Disordered" evidence="13">
    <location>
        <begin position="1589"/>
        <end position="1639"/>
    </location>
</feature>
<feature type="compositionally biased region" description="Polar residues" evidence="13">
    <location>
        <begin position="1022"/>
        <end position="1034"/>
    </location>
</feature>
<feature type="compositionally biased region" description="Basic and acidic residues" evidence="13">
    <location>
        <begin position="456"/>
        <end position="468"/>
    </location>
</feature>
<dbReference type="GeneID" id="28733864"/>
<feature type="region of interest" description="Disordered" evidence="13">
    <location>
        <begin position="1"/>
        <end position="258"/>
    </location>
</feature>
<feature type="region of interest" description="Disordered" evidence="13">
    <location>
        <begin position="1286"/>
        <end position="1307"/>
    </location>
</feature>
<feature type="compositionally biased region" description="Low complexity" evidence="13">
    <location>
        <begin position="832"/>
        <end position="850"/>
    </location>
</feature>
<dbReference type="PANTHER" id="PTHR13190">
    <property type="entry name" value="AUTOPHAGY-RELATED 2, ISOFORM A"/>
    <property type="match status" value="1"/>
</dbReference>
<feature type="compositionally biased region" description="Basic residues" evidence="13">
    <location>
        <begin position="223"/>
        <end position="232"/>
    </location>
</feature>
<dbReference type="OrthoDB" id="18982at2759"/>
<dbReference type="GO" id="GO:0061709">
    <property type="term" value="P:reticulophagy"/>
    <property type="evidence" value="ECO:0007669"/>
    <property type="project" value="TreeGrafter"/>
</dbReference>
<comment type="subcellular location">
    <subcellularLocation>
        <location evidence="1">Endoplasmic reticulum membrane</location>
        <topology evidence="1">Peripheral membrane protein</topology>
    </subcellularLocation>
    <subcellularLocation>
        <location evidence="2">Preautophagosomal structure membrane</location>
        <topology evidence="2">Peripheral membrane protein</topology>
    </subcellularLocation>
</comment>
<evidence type="ECO:0000256" key="3">
    <source>
        <dbReference type="ARBA" id="ARBA00009714"/>
    </source>
</evidence>
<dbReference type="GO" id="GO:0061908">
    <property type="term" value="C:phagophore"/>
    <property type="evidence" value="ECO:0007669"/>
    <property type="project" value="TreeGrafter"/>
</dbReference>
<accession>A0A0N0NPW1</accession>
<feature type="compositionally biased region" description="Polar residues" evidence="13">
    <location>
        <begin position="1042"/>
        <end position="1061"/>
    </location>
</feature>
<evidence type="ECO:0000313" key="14">
    <source>
        <dbReference type="EMBL" id="KPI42989.1"/>
    </source>
</evidence>
<feature type="compositionally biased region" description="Polar residues" evidence="13">
    <location>
        <begin position="735"/>
        <end position="748"/>
    </location>
</feature>
<evidence type="ECO:0000313" key="15">
    <source>
        <dbReference type="Proteomes" id="UP000038010"/>
    </source>
</evidence>
<feature type="compositionally biased region" description="Low complexity" evidence="13">
    <location>
        <begin position="1419"/>
        <end position="1428"/>
    </location>
</feature>
<dbReference type="Pfam" id="PF11489">
    <property type="entry name" value="Aim21"/>
    <property type="match status" value="1"/>
</dbReference>
<dbReference type="PANTHER" id="PTHR13190:SF1">
    <property type="entry name" value="AUTOPHAGY-RELATED 2, ISOFORM A"/>
    <property type="match status" value="1"/>
</dbReference>
<evidence type="ECO:0000256" key="2">
    <source>
        <dbReference type="ARBA" id="ARBA00004623"/>
    </source>
</evidence>
<keyword evidence="7" id="KW-0072">Autophagy</keyword>
<evidence type="ECO:0000256" key="10">
    <source>
        <dbReference type="ARBA" id="ARBA00024479"/>
    </source>
</evidence>
<feature type="compositionally biased region" description="Basic and acidic residues" evidence="13">
    <location>
        <begin position="799"/>
        <end position="820"/>
    </location>
</feature>
<feature type="compositionally biased region" description="Polar residues" evidence="13">
    <location>
        <begin position="337"/>
        <end position="347"/>
    </location>
</feature>
<dbReference type="GO" id="GO:0005789">
    <property type="term" value="C:endoplasmic reticulum membrane"/>
    <property type="evidence" value="ECO:0007669"/>
    <property type="project" value="UniProtKB-SubCell"/>
</dbReference>
<comment type="catalytic activity">
    <reaction evidence="12">
        <text>a 1,2-diacyl-sn-glycero-3-phosphocholine(in) = a 1,2-diacyl-sn-glycero-3-phosphocholine(out)</text>
        <dbReference type="Rhea" id="RHEA:38571"/>
        <dbReference type="ChEBI" id="CHEBI:57643"/>
    </reaction>
</comment>
<feature type="region of interest" description="Disordered" evidence="13">
    <location>
        <begin position="1912"/>
        <end position="1949"/>
    </location>
</feature>
<evidence type="ECO:0000256" key="11">
    <source>
        <dbReference type="ARBA" id="ARBA00024615"/>
    </source>
</evidence>
<dbReference type="GO" id="GO:0000045">
    <property type="term" value="P:autophagosome assembly"/>
    <property type="evidence" value="ECO:0007669"/>
    <property type="project" value="TreeGrafter"/>
</dbReference>
<feature type="compositionally biased region" description="Low complexity" evidence="13">
    <location>
        <begin position="2637"/>
        <end position="2657"/>
    </location>
</feature>
<feature type="region of interest" description="Disordered" evidence="13">
    <location>
        <begin position="2637"/>
        <end position="2662"/>
    </location>
</feature>
<feature type="region of interest" description="Disordered" evidence="13">
    <location>
        <begin position="337"/>
        <end position="356"/>
    </location>
</feature>
<feature type="region of interest" description="Disordered" evidence="13">
    <location>
        <begin position="1208"/>
        <end position="1246"/>
    </location>
</feature>
<dbReference type="VEuPathDB" id="FungiDB:AB675_2045"/>
<feature type="compositionally biased region" description="Polar residues" evidence="13">
    <location>
        <begin position="168"/>
        <end position="178"/>
    </location>
</feature>
<feature type="compositionally biased region" description="Polar residues" evidence="13">
    <location>
        <begin position="369"/>
        <end position="380"/>
    </location>
</feature>
<feature type="region of interest" description="Disordered" evidence="13">
    <location>
        <begin position="863"/>
        <end position="948"/>
    </location>
</feature>
<feature type="region of interest" description="Disordered" evidence="13">
    <location>
        <begin position="409"/>
        <end position="429"/>
    </location>
</feature>
<evidence type="ECO:0000256" key="8">
    <source>
        <dbReference type="ARBA" id="ARBA00023055"/>
    </source>
</evidence>
<evidence type="ECO:0000256" key="5">
    <source>
        <dbReference type="ARBA" id="ARBA00022448"/>
    </source>
</evidence>
<evidence type="ECO:0000256" key="13">
    <source>
        <dbReference type="SAM" id="MobiDB-lite"/>
    </source>
</evidence>
<keyword evidence="15" id="KW-1185">Reference proteome</keyword>
<organism evidence="14 15">
    <name type="scientific">Cyphellophora attinorum</name>
    <dbReference type="NCBI Taxonomy" id="1664694"/>
    <lineage>
        <taxon>Eukaryota</taxon>
        <taxon>Fungi</taxon>
        <taxon>Dikarya</taxon>
        <taxon>Ascomycota</taxon>
        <taxon>Pezizomycotina</taxon>
        <taxon>Eurotiomycetes</taxon>
        <taxon>Chaetothyriomycetidae</taxon>
        <taxon>Chaetothyriales</taxon>
        <taxon>Cyphellophoraceae</taxon>
        <taxon>Cyphellophora</taxon>
    </lineage>
</organism>
<dbReference type="EMBL" id="LFJN01000006">
    <property type="protein sequence ID" value="KPI42989.1"/>
    <property type="molecule type" value="Genomic_DNA"/>
</dbReference>
<feature type="region of interest" description="Disordered" evidence="13">
    <location>
        <begin position="1405"/>
        <end position="1507"/>
    </location>
</feature>
<dbReference type="RefSeq" id="XP_018002952.1">
    <property type="nucleotide sequence ID" value="XM_018141985.1"/>
</dbReference>
<feature type="compositionally biased region" description="Low complexity" evidence="13">
    <location>
        <begin position="1287"/>
        <end position="1307"/>
    </location>
</feature>
<feature type="region of interest" description="Disordered" evidence="13">
    <location>
        <begin position="566"/>
        <end position="851"/>
    </location>
</feature>
<dbReference type="InterPro" id="IPR026849">
    <property type="entry name" value="ATG2"/>
</dbReference>
<dbReference type="GO" id="GO:0043495">
    <property type="term" value="F:protein-membrane adaptor activity"/>
    <property type="evidence" value="ECO:0007669"/>
    <property type="project" value="TreeGrafter"/>
</dbReference>
<dbReference type="GO" id="GO:0034045">
    <property type="term" value="C:phagophore assembly site membrane"/>
    <property type="evidence" value="ECO:0007669"/>
    <property type="project" value="UniProtKB-SubCell"/>
</dbReference>
<feature type="compositionally biased region" description="Low complexity" evidence="13">
    <location>
        <begin position="126"/>
        <end position="135"/>
    </location>
</feature>
<evidence type="ECO:0000256" key="4">
    <source>
        <dbReference type="ARBA" id="ARBA00018070"/>
    </source>
</evidence>